<dbReference type="GeneID" id="65548109"/>
<accession>A0A949T1J5</accession>
<dbReference type="EMBL" id="JABUMC010000017">
    <property type="protein sequence ID" value="MBV6547218.1"/>
    <property type="molecule type" value="Genomic_DNA"/>
</dbReference>
<dbReference type="AlphaFoldDB" id="A0A949T1J5"/>
<dbReference type="Proteomes" id="UP000732858">
    <property type="component" value="Unassembled WGS sequence"/>
</dbReference>
<dbReference type="Proteomes" id="UP001196379">
    <property type="component" value="Unassembled WGS sequence"/>
</dbReference>
<keyword evidence="5" id="KW-1185">Reference proteome</keyword>
<dbReference type="EMBL" id="JABULY010000002">
    <property type="protein sequence ID" value="MBV6531599.1"/>
    <property type="molecule type" value="Genomic_DNA"/>
</dbReference>
<evidence type="ECO:0000313" key="2">
    <source>
        <dbReference type="EMBL" id="MBV6531599.1"/>
    </source>
</evidence>
<protein>
    <submittedName>
        <fullName evidence="3">Uncharacterized protein</fullName>
    </submittedName>
</protein>
<evidence type="ECO:0000313" key="4">
    <source>
        <dbReference type="Proteomes" id="UP000732858"/>
    </source>
</evidence>
<organism evidence="3 4">
    <name type="scientific">Ursidibacter maritimus</name>
    <dbReference type="NCBI Taxonomy" id="1331689"/>
    <lineage>
        <taxon>Bacteria</taxon>
        <taxon>Pseudomonadati</taxon>
        <taxon>Pseudomonadota</taxon>
        <taxon>Gammaproteobacteria</taxon>
        <taxon>Pasteurellales</taxon>
        <taxon>Pasteurellaceae</taxon>
        <taxon>Ursidibacter</taxon>
    </lineage>
</organism>
<gene>
    <name evidence="2" type="ORF">HT657_05540</name>
    <name evidence="3" type="ORF">HT672_08010</name>
</gene>
<proteinExistence type="predicted"/>
<sequence length="55" mass="6439">MFPLVTVICRFFVWYNVCIVAATIVYFAALTYGIGNCGRLLCMMDRRYRLKVKTH</sequence>
<feature type="transmembrane region" description="Helical" evidence="1">
    <location>
        <begin position="12"/>
        <end position="34"/>
    </location>
</feature>
<keyword evidence="1" id="KW-0472">Membrane</keyword>
<evidence type="ECO:0000313" key="5">
    <source>
        <dbReference type="Proteomes" id="UP001196379"/>
    </source>
</evidence>
<evidence type="ECO:0000256" key="1">
    <source>
        <dbReference type="SAM" id="Phobius"/>
    </source>
</evidence>
<dbReference type="RefSeq" id="WP_157402327.1">
    <property type="nucleotide sequence ID" value="NZ_JABULY010000002.1"/>
</dbReference>
<comment type="caution">
    <text evidence="3">The sequence shown here is derived from an EMBL/GenBank/DDBJ whole genome shotgun (WGS) entry which is preliminary data.</text>
</comment>
<keyword evidence="1" id="KW-1133">Transmembrane helix</keyword>
<name>A0A949T1J5_9PAST</name>
<keyword evidence="1" id="KW-0812">Transmembrane</keyword>
<reference evidence="3 5" key="1">
    <citation type="journal article" date="2021" name="Mol. Ecol.">
        <title>Polar bear-adapted Ursidibacter maritimus are remarkably conserved after generations in captivity.</title>
        <authorList>
            <person name="Espinosa-Gongora C."/>
            <person name="Hansen M.J."/>
            <person name="Bertelsen M.F."/>
            <person name="Bojesen A.M."/>
        </authorList>
    </citation>
    <scope>NUCLEOTIDE SEQUENCE</scope>
    <source>
        <strain evidence="3">Pb43105x</strain>
        <strain evidence="2 5">Pb43106</strain>
    </source>
</reference>
<evidence type="ECO:0000313" key="3">
    <source>
        <dbReference type="EMBL" id="MBV6547218.1"/>
    </source>
</evidence>